<feature type="compositionally biased region" description="Polar residues" evidence="1">
    <location>
        <begin position="324"/>
        <end position="333"/>
    </location>
</feature>
<sequence>MSLFRHAREWEFNAPPRRSSRPSLRPSILEAGPEADIVIYGFDVPQELPANGEMDEPERSINQGATAATTATEGNDAEGEERRDSGLPLGDAEVEERKDSALPPEAAESSRSKENQQTSIRATTVDQTQDHYGVGHAHSQSSSPAVSPLTVQPTDDFDLFPCCQGDNVRLFPFQEQKANLPTVENAPTPQSPAVSRHIDMRLQLETMFPRYRNPPYTPFQTPKPANAPPRTVGPSAPMYARGARIVRPRAWLREDMLFEYIGETGATEYKRRVIEADMDPHATQPQTPEMYTGPTEDSHVPPTSDNTTHAPTSPGDLTVRPADQTDTTTTNDEPISPTSNPPPSLPPSLDTSTPPSIHQTLNSTDSDTTIRPFQPAHPTLPSAPPHLPPTPPRKPRFPTLLLTHIHTLVSLPLLLYRHLTTKLQTHLATRSARRGSLGTHDTPLARALHSDAPSFFDDGVQGRVTGNAFERHGYDAQGGLVLGMQQDDGAARFRGIVSKAEPASYGTFGGGGREDTEWRVRERMAVSGFEAALRGGGR</sequence>
<feature type="region of interest" description="Disordered" evidence="1">
    <location>
        <begin position="131"/>
        <end position="150"/>
    </location>
</feature>
<feature type="compositionally biased region" description="Polar residues" evidence="1">
    <location>
        <begin position="138"/>
        <end position="150"/>
    </location>
</feature>
<reference evidence="2 3" key="1">
    <citation type="journal article" date="2018" name="Sci. Rep.">
        <title>Comparative genomics provides insights into the lifestyle and reveals functional heterogeneity of dark septate endophytic fungi.</title>
        <authorList>
            <person name="Knapp D.G."/>
            <person name="Nemeth J.B."/>
            <person name="Barry K."/>
            <person name="Hainaut M."/>
            <person name="Henrissat B."/>
            <person name="Johnson J."/>
            <person name="Kuo A."/>
            <person name="Lim J.H.P."/>
            <person name="Lipzen A."/>
            <person name="Nolan M."/>
            <person name="Ohm R.A."/>
            <person name="Tamas L."/>
            <person name="Grigoriev I.V."/>
            <person name="Spatafora J.W."/>
            <person name="Nagy L.G."/>
            <person name="Kovacs G.M."/>
        </authorList>
    </citation>
    <scope>NUCLEOTIDE SEQUENCE [LARGE SCALE GENOMIC DNA]</scope>
    <source>
        <strain evidence="2 3">DSE2036</strain>
    </source>
</reference>
<protein>
    <submittedName>
        <fullName evidence="2">Uncharacterized protein</fullName>
    </submittedName>
</protein>
<feature type="compositionally biased region" description="Pro residues" evidence="1">
    <location>
        <begin position="381"/>
        <end position="392"/>
    </location>
</feature>
<dbReference type="Proteomes" id="UP000244855">
    <property type="component" value="Unassembled WGS sequence"/>
</dbReference>
<organism evidence="2 3">
    <name type="scientific">Periconia macrospinosa</name>
    <dbReference type="NCBI Taxonomy" id="97972"/>
    <lineage>
        <taxon>Eukaryota</taxon>
        <taxon>Fungi</taxon>
        <taxon>Dikarya</taxon>
        <taxon>Ascomycota</taxon>
        <taxon>Pezizomycotina</taxon>
        <taxon>Dothideomycetes</taxon>
        <taxon>Pleosporomycetidae</taxon>
        <taxon>Pleosporales</taxon>
        <taxon>Massarineae</taxon>
        <taxon>Periconiaceae</taxon>
        <taxon>Periconia</taxon>
    </lineage>
</organism>
<feature type="compositionally biased region" description="Polar residues" evidence="1">
    <location>
        <begin position="358"/>
        <end position="371"/>
    </location>
</feature>
<feature type="region of interest" description="Disordered" evidence="1">
    <location>
        <begin position="47"/>
        <end position="120"/>
    </location>
</feature>
<evidence type="ECO:0000256" key="1">
    <source>
        <dbReference type="SAM" id="MobiDB-lite"/>
    </source>
</evidence>
<feature type="compositionally biased region" description="Low complexity" evidence="1">
    <location>
        <begin position="347"/>
        <end position="357"/>
    </location>
</feature>
<gene>
    <name evidence="2" type="ORF">DM02DRAFT_317592</name>
</gene>
<dbReference type="AlphaFoldDB" id="A0A2V1DXL5"/>
<feature type="compositionally biased region" description="Polar residues" evidence="1">
    <location>
        <begin position="301"/>
        <end position="311"/>
    </location>
</feature>
<keyword evidence="3" id="KW-1185">Reference proteome</keyword>
<feature type="compositionally biased region" description="Low complexity" evidence="1">
    <location>
        <begin position="64"/>
        <end position="74"/>
    </location>
</feature>
<dbReference type="OrthoDB" id="10688542at2759"/>
<name>A0A2V1DXL5_9PLEO</name>
<evidence type="ECO:0000313" key="2">
    <source>
        <dbReference type="EMBL" id="PVI02054.1"/>
    </source>
</evidence>
<feature type="region of interest" description="Disordered" evidence="1">
    <location>
        <begin position="281"/>
        <end position="395"/>
    </location>
</feature>
<proteinExistence type="predicted"/>
<dbReference type="EMBL" id="KZ805348">
    <property type="protein sequence ID" value="PVI02054.1"/>
    <property type="molecule type" value="Genomic_DNA"/>
</dbReference>
<feature type="region of interest" description="Disordered" evidence="1">
    <location>
        <begin position="216"/>
        <end position="235"/>
    </location>
</feature>
<evidence type="ECO:0000313" key="3">
    <source>
        <dbReference type="Proteomes" id="UP000244855"/>
    </source>
</evidence>
<feature type="compositionally biased region" description="Low complexity" evidence="1">
    <location>
        <begin position="15"/>
        <end position="27"/>
    </location>
</feature>
<feature type="region of interest" description="Disordered" evidence="1">
    <location>
        <begin position="1"/>
        <end position="35"/>
    </location>
</feature>
<accession>A0A2V1DXL5</accession>
<feature type="compositionally biased region" description="Basic and acidic residues" evidence="1">
    <location>
        <begin position="1"/>
        <end position="11"/>
    </location>
</feature>